<reference evidence="1 2" key="1">
    <citation type="journal article" date="2011" name="BMC Genomics">
        <title>Genome sequencing reveals diversification of virulence factor content and possible host adaptation in distinct subpopulations of Salmonella enterica.</title>
        <authorList>
            <person name="den Bakker H.C."/>
            <person name="Moreno Switt A.I."/>
            <person name="Govoni G."/>
            <person name="Cummings C.A."/>
            <person name="Ranieri M.L."/>
            <person name="Degoricija L."/>
            <person name="Hoelzer K."/>
            <person name="Rodriguez-Rivera L.D."/>
            <person name="Brown S."/>
            <person name="Bolchacova E."/>
            <person name="Furtado M.R."/>
            <person name="Wiedmann M."/>
        </authorList>
    </citation>
    <scope>NUCLEOTIDE SEQUENCE [LARGE SCALE GENOMIC DNA]</scope>
    <source>
        <strain evidence="1 2">R8-3404</strain>
    </source>
</reference>
<proteinExistence type="predicted"/>
<dbReference type="EMBL" id="AFCV01000988">
    <property type="protein sequence ID" value="EHC88934.1"/>
    <property type="molecule type" value="Genomic_DNA"/>
</dbReference>
<name>A0A6C8GZX3_SALET</name>
<accession>A0A6C8GZX3</accession>
<comment type="caution">
    <text evidence="1">The sequence shown here is derived from an EMBL/GenBank/DDBJ whole genome shotgun (WGS) entry which is preliminary data.</text>
</comment>
<dbReference type="Proteomes" id="UP000003915">
    <property type="component" value="Unassembled WGS sequence"/>
</dbReference>
<evidence type="ECO:0000313" key="2">
    <source>
        <dbReference type="Proteomes" id="UP000003915"/>
    </source>
</evidence>
<evidence type="ECO:0000313" key="1">
    <source>
        <dbReference type="EMBL" id="EHC88934.1"/>
    </source>
</evidence>
<dbReference type="AlphaFoldDB" id="A0A6C8GZX3"/>
<protein>
    <submittedName>
        <fullName evidence="1">Hemolysin</fullName>
    </submittedName>
</protein>
<gene>
    <name evidence="1" type="ORF">LTSEUGA_3855</name>
</gene>
<organism evidence="1 2">
    <name type="scientific">Salmonella enterica subsp. enterica serovar Uganda str. R8-3404</name>
    <dbReference type="NCBI Taxonomy" id="913083"/>
    <lineage>
        <taxon>Bacteria</taxon>
        <taxon>Pseudomonadati</taxon>
        <taxon>Pseudomonadota</taxon>
        <taxon>Gammaproteobacteria</taxon>
        <taxon>Enterobacterales</taxon>
        <taxon>Enterobacteriaceae</taxon>
        <taxon>Salmonella</taxon>
    </lineage>
</organism>
<feature type="non-terminal residue" evidence="1">
    <location>
        <position position="1"/>
    </location>
</feature>
<sequence>GTRVRIEQYDIDILDVQENMIKQVKVVPVKPLRESVAE</sequence>